<sequence>MTGARTIIILYTLMGSVLALIGVLGSYLLSTGIVVVENAAMQLAALAASIAAFVIGLHWVIVGIASLRGAR</sequence>
<evidence type="ECO:0000313" key="3">
    <source>
        <dbReference type="Proteomes" id="UP000600071"/>
    </source>
</evidence>
<reference evidence="2" key="1">
    <citation type="journal article" date="2020" name="ISME J.">
        <title>Gammaproteobacteria mediating utilization of methyl-, sulfur- and petroleum organic compounds in deep ocean hydrothermal plumes.</title>
        <authorList>
            <person name="Zhou Z."/>
            <person name="Liu Y."/>
            <person name="Pan J."/>
            <person name="Cron B.R."/>
            <person name="Toner B.M."/>
            <person name="Anantharaman K."/>
            <person name="Breier J.A."/>
            <person name="Dick G.J."/>
            <person name="Li M."/>
        </authorList>
    </citation>
    <scope>NUCLEOTIDE SEQUENCE</scope>
    <source>
        <strain evidence="2">SZUA-1523</strain>
    </source>
</reference>
<protein>
    <submittedName>
        <fullName evidence="2">Uncharacterized protein</fullName>
    </submittedName>
</protein>
<name>A0A832ZSW0_9CREN</name>
<organism evidence="2 3">
    <name type="scientific">Pyrodictium delaneyi</name>
    <dbReference type="NCBI Taxonomy" id="1273541"/>
    <lineage>
        <taxon>Archaea</taxon>
        <taxon>Thermoproteota</taxon>
        <taxon>Thermoprotei</taxon>
        <taxon>Desulfurococcales</taxon>
        <taxon>Pyrodictiaceae</taxon>
        <taxon>Pyrodictium</taxon>
    </lineage>
</organism>
<dbReference type="Proteomes" id="UP000600071">
    <property type="component" value="Unassembled WGS sequence"/>
</dbReference>
<keyword evidence="1" id="KW-0472">Membrane</keyword>
<evidence type="ECO:0000256" key="1">
    <source>
        <dbReference type="SAM" id="Phobius"/>
    </source>
</evidence>
<dbReference type="AlphaFoldDB" id="A0A832ZSW0"/>
<feature type="transmembrane region" description="Helical" evidence="1">
    <location>
        <begin position="41"/>
        <end position="67"/>
    </location>
</feature>
<keyword evidence="1" id="KW-1133">Transmembrane helix</keyword>
<feature type="transmembrane region" description="Helical" evidence="1">
    <location>
        <begin position="7"/>
        <end position="29"/>
    </location>
</feature>
<keyword evidence="1" id="KW-0812">Transmembrane</keyword>
<gene>
    <name evidence="2" type="ORF">EYH50_00815</name>
</gene>
<evidence type="ECO:0000313" key="2">
    <source>
        <dbReference type="EMBL" id="HIQ23574.1"/>
    </source>
</evidence>
<dbReference type="EMBL" id="DQVR01000024">
    <property type="protein sequence ID" value="HIQ23574.1"/>
    <property type="molecule type" value="Genomic_DNA"/>
</dbReference>
<comment type="caution">
    <text evidence="2">The sequence shown here is derived from an EMBL/GenBank/DDBJ whole genome shotgun (WGS) entry which is preliminary data.</text>
</comment>
<accession>A0A832ZSW0</accession>
<proteinExistence type="predicted"/>